<dbReference type="GO" id="GO:0005737">
    <property type="term" value="C:cytoplasm"/>
    <property type="evidence" value="ECO:0007669"/>
    <property type="project" value="UniProtKB-SubCell"/>
</dbReference>
<dbReference type="Gene3D" id="2.30.130.40">
    <property type="entry name" value="LON domain-like"/>
    <property type="match status" value="1"/>
</dbReference>
<organism evidence="18 19">
    <name type="scientific">Kingdonia uniflora</name>
    <dbReference type="NCBI Taxonomy" id="39325"/>
    <lineage>
        <taxon>Eukaryota</taxon>
        <taxon>Viridiplantae</taxon>
        <taxon>Streptophyta</taxon>
        <taxon>Embryophyta</taxon>
        <taxon>Tracheophyta</taxon>
        <taxon>Spermatophyta</taxon>
        <taxon>Magnoliopsida</taxon>
        <taxon>Ranunculales</taxon>
        <taxon>Circaeasteraceae</taxon>
        <taxon>Kingdonia</taxon>
    </lineage>
</organism>
<evidence type="ECO:0000256" key="7">
    <source>
        <dbReference type="ARBA" id="ARBA00022490"/>
    </source>
</evidence>
<keyword evidence="10" id="KW-0862">Zinc</keyword>
<dbReference type="InterPro" id="IPR034750">
    <property type="entry name" value="CULT"/>
</dbReference>
<dbReference type="InterPro" id="IPR003111">
    <property type="entry name" value="Lon_prtase_N"/>
</dbReference>
<comment type="subunit">
    <text evidence="14">Likely a component of a DCX (DDB1-CUL4-X-box) protein ligase complex. May interact with pic/DDB1.</text>
</comment>
<dbReference type="AlphaFoldDB" id="A0A7J7MYQ4"/>
<dbReference type="FunFam" id="2.170.150.20:FF:000005">
    <property type="entry name" value="Blast:Protein cereblon homolog"/>
    <property type="match status" value="1"/>
</dbReference>
<evidence type="ECO:0000256" key="4">
    <source>
        <dbReference type="ARBA" id="ARBA00005293"/>
    </source>
</evidence>
<dbReference type="GO" id="GO:0046872">
    <property type="term" value="F:metal ion binding"/>
    <property type="evidence" value="ECO:0007669"/>
    <property type="project" value="UniProtKB-KW"/>
</dbReference>
<dbReference type="InterPro" id="IPR015947">
    <property type="entry name" value="PUA-like_sf"/>
</dbReference>
<sequence length="481" mass="54402">MEDDWIMESERLQIEHIRELDMEELQIEEVDDTHVYSSDDDFIDFFNQRGRGDDGGAGEFGGFTFDTCLASLHTYLGEVDDTHHKVTFLEGGAVLTLPMFYLEGVVLFPEATLPLTVVQPRFKAAVEKAMSQVDAPNTIGVVHVHRHPDDGSRRYATVGTTAEIRQFRRLQDGSINVLTRGQQRFHVRRRWVDVEGSPFAEIQIVQEDLPLRTPRDAFGQKSSITNMWNRNNSRRAISVNTSHVSSDEECDSDSISQTSFENDLSPETMRIHQSAISSAIRHDRIDEMTSSDDDQHMTNSSCSEKSLPNISVMWKQMVGTPSMDDIVNKPDLLSFDIASKMPVSISVRQELLEIDGICYRLRREIELLESFDRVRCKTCQALIARRTDILVMSADGPLGAYVNPHGYVHEIMTFNKVSDIALRGHASKQCSWFPGYAWTIANCASCESHAGWLFTATKSKLKPKSFWAIRSAQVADDIDRK</sequence>
<name>A0A7J7MYQ4_9MAGN</name>
<comment type="subcellular location">
    <subcellularLocation>
        <location evidence="2">Cytoplasm</location>
    </subcellularLocation>
    <subcellularLocation>
        <location evidence="1">Nucleus</location>
    </subcellularLocation>
</comment>
<gene>
    <name evidence="18" type="ORF">GIB67_032898</name>
</gene>
<keyword evidence="8" id="KW-0479">Metal-binding</keyword>
<evidence type="ECO:0000256" key="14">
    <source>
        <dbReference type="ARBA" id="ARBA00046796"/>
    </source>
</evidence>
<dbReference type="OrthoDB" id="267517at2759"/>
<comment type="caution">
    <text evidence="18">The sequence shown here is derived from an EMBL/GenBank/DDBJ whole genome shotgun (WGS) entry which is preliminary data.</text>
</comment>
<comment type="similarity">
    <text evidence="4">Belongs to the CRBN family.</text>
</comment>
<evidence type="ECO:0000313" key="19">
    <source>
        <dbReference type="Proteomes" id="UP000541444"/>
    </source>
</evidence>
<dbReference type="InterPro" id="IPR004910">
    <property type="entry name" value="Yippee/Mis18/Cereblon"/>
</dbReference>
<evidence type="ECO:0000259" key="16">
    <source>
        <dbReference type="PROSITE" id="PS51787"/>
    </source>
</evidence>
<evidence type="ECO:0000256" key="15">
    <source>
        <dbReference type="SAM" id="MobiDB-lite"/>
    </source>
</evidence>
<protein>
    <recommendedName>
        <fullName evidence="6">Protein cereblon</fullName>
    </recommendedName>
    <alternativeName>
        <fullName evidence="12">Protein ohgata</fullName>
    </alternativeName>
</protein>
<comment type="similarity">
    <text evidence="5">Belongs to the 4-toluene sulfonate uptake permease (TSUP) (TC 2.A.102) family.</text>
</comment>
<dbReference type="GO" id="GO:0005634">
    <property type="term" value="C:nucleus"/>
    <property type="evidence" value="ECO:0007669"/>
    <property type="project" value="UniProtKB-SubCell"/>
</dbReference>
<evidence type="ECO:0000256" key="2">
    <source>
        <dbReference type="ARBA" id="ARBA00004496"/>
    </source>
</evidence>
<comment type="pathway">
    <text evidence="3">Protein modification; protein ubiquitination.</text>
</comment>
<dbReference type="Pfam" id="PF02190">
    <property type="entry name" value="LON_substr_bdg"/>
    <property type="match status" value="1"/>
</dbReference>
<evidence type="ECO:0000256" key="8">
    <source>
        <dbReference type="ARBA" id="ARBA00022723"/>
    </source>
</evidence>
<dbReference type="PROSITE" id="PS51787">
    <property type="entry name" value="LON_N"/>
    <property type="match status" value="1"/>
</dbReference>
<dbReference type="PROSITE" id="PS51788">
    <property type="entry name" value="CULT"/>
    <property type="match status" value="1"/>
</dbReference>
<evidence type="ECO:0000256" key="3">
    <source>
        <dbReference type="ARBA" id="ARBA00004906"/>
    </source>
</evidence>
<feature type="region of interest" description="Disordered" evidence="15">
    <location>
        <begin position="240"/>
        <end position="263"/>
    </location>
</feature>
<evidence type="ECO:0000256" key="9">
    <source>
        <dbReference type="ARBA" id="ARBA00022786"/>
    </source>
</evidence>
<keyword evidence="7" id="KW-0963">Cytoplasm</keyword>
<evidence type="ECO:0000256" key="5">
    <source>
        <dbReference type="ARBA" id="ARBA00009142"/>
    </source>
</evidence>
<dbReference type="GO" id="GO:0031464">
    <property type="term" value="C:Cul4A-RING E3 ubiquitin ligase complex"/>
    <property type="evidence" value="ECO:0007669"/>
    <property type="project" value="TreeGrafter"/>
</dbReference>
<dbReference type="UniPathway" id="UPA00143"/>
<evidence type="ECO:0000313" key="18">
    <source>
        <dbReference type="EMBL" id="KAF6160061.1"/>
    </source>
</evidence>
<accession>A0A7J7MYQ4</accession>
<evidence type="ECO:0000256" key="12">
    <source>
        <dbReference type="ARBA" id="ARBA00030079"/>
    </source>
</evidence>
<evidence type="ECO:0000256" key="10">
    <source>
        <dbReference type="ARBA" id="ARBA00022833"/>
    </source>
</evidence>
<dbReference type="GO" id="GO:0016567">
    <property type="term" value="P:protein ubiquitination"/>
    <property type="evidence" value="ECO:0007669"/>
    <property type="project" value="UniProtKB-UniPathway"/>
</dbReference>
<evidence type="ECO:0000256" key="6">
    <source>
        <dbReference type="ARBA" id="ARBA00014394"/>
    </source>
</evidence>
<evidence type="ECO:0000256" key="11">
    <source>
        <dbReference type="ARBA" id="ARBA00023242"/>
    </source>
</evidence>
<feature type="domain" description="Lon N-terminal" evidence="16">
    <location>
        <begin position="97"/>
        <end position="372"/>
    </location>
</feature>
<dbReference type="Gene3D" id="1.20.58.1480">
    <property type="match status" value="1"/>
</dbReference>
<keyword evidence="9" id="KW-0833">Ubl conjugation pathway</keyword>
<evidence type="ECO:0000256" key="13">
    <source>
        <dbReference type="ARBA" id="ARBA00046075"/>
    </source>
</evidence>
<comment type="function">
    <text evidence="13">Substrate recognition component of a DCX (DDB1-CUL4-X-box) E3 protein ligase complex that mediates the ubiquitination and subsequent proteasomal degradation of target proteins. Has an essential role in mediating growth by negatively regulating insulin signaling. It also has a role in maintaining presynaptic function in the neuromuscular junction synapses of third-instar larvae.</text>
</comment>
<feature type="domain" description="CULT" evidence="17">
    <location>
        <begin position="371"/>
        <end position="478"/>
    </location>
</feature>
<dbReference type="Proteomes" id="UP000541444">
    <property type="component" value="Unassembled WGS sequence"/>
</dbReference>
<keyword evidence="11" id="KW-0539">Nucleus</keyword>
<reference evidence="18 19" key="1">
    <citation type="journal article" date="2020" name="IScience">
        <title>Genome Sequencing of the Endangered Kingdonia uniflora (Circaeasteraceae, Ranunculales) Reveals Potential Mechanisms of Evolutionary Specialization.</title>
        <authorList>
            <person name="Sun Y."/>
            <person name="Deng T."/>
            <person name="Zhang A."/>
            <person name="Moore M.J."/>
            <person name="Landis J.B."/>
            <person name="Lin N."/>
            <person name="Zhang H."/>
            <person name="Zhang X."/>
            <person name="Huang J."/>
            <person name="Zhang X."/>
            <person name="Sun H."/>
            <person name="Wang H."/>
        </authorList>
    </citation>
    <scope>NUCLEOTIDE SEQUENCE [LARGE SCALE GENOMIC DNA]</scope>
    <source>
        <strain evidence="18">TB1705</strain>
        <tissue evidence="18">Leaf</tissue>
    </source>
</reference>
<dbReference type="SMART" id="SM00464">
    <property type="entry name" value="LON"/>
    <property type="match status" value="1"/>
</dbReference>
<dbReference type="CDD" id="cd15777">
    <property type="entry name" value="CRBN_C_like"/>
    <property type="match status" value="1"/>
</dbReference>
<dbReference type="SUPFAM" id="SSF88697">
    <property type="entry name" value="PUA domain-like"/>
    <property type="match status" value="1"/>
</dbReference>
<keyword evidence="19" id="KW-1185">Reference proteome</keyword>
<proteinExistence type="inferred from homology"/>
<dbReference type="InterPro" id="IPR046336">
    <property type="entry name" value="Lon_prtase_N_sf"/>
</dbReference>
<dbReference type="FunFam" id="1.20.58.1480:FF:000007">
    <property type="entry name" value="Lon protease homolog"/>
    <property type="match status" value="1"/>
</dbReference>
<evidence type="ECO:0000256" key="1">
    <source>
        <dbReference type="ARBA" id="ARBA00004123"/>
    </source>
</evidence>
<dbReference type="EMBL" id="JACGCM010001177">
    <property type="protein sequence ID" value="KAF6160061.1"/>
    <property type="molecule type" value="Genomic_DNA"/>
</dbReference>
<dbReference type="Gene3D" id="2.170.150.20">
    <property type="entry name" value="Peptide methionine sulfoxide reductase"/>
    <property type="match status" value="1"/>
</dbReference>
<dbReference type="Pfam" id="PF03226">
    <property type="entry name" value="Yippee-Mis18"/>
    <property type="match status" value="1"/>
</dbReference>
<dbReference type="PANTHER" id="PTHR14255:SF4">
    <property type="entry name" value="PROTEIN CEREBLON"/>
    <property type="match status" value="1"/>
</dbReference>
<dbReference type="PANTHER" id="PTHR14255">
    <property type="entry name" value="CEREBLON"/>
    <property type="match status" value="1"/>
</dbReference>
<evidence type="ECO:0000259" key="17">
    <source>
        <dbReference type="PROSITE" id="PS51788"/>
    </source>
</evidence>